<name>A0A317SRG5_9PEZI</name>
<dbReference type="STRING" id="42249.A0A317SRG5"/>
<protein>
    <submittedName>
        <fullName evidence="1">Uncharacterized protein</fullName>
    </submittedName>
</protein>
<organism evidence="1 2">
    <name type="scientific">Tuber magnatum</name>
    <name type="common">white Piedmont truffle</name>
    <dbReference type="NCBI Taxonomy" id="42249"/>
    <lineage>
        <taxon>Eukaryota</taxon>
        <taxon>Fungi</taxon>
        <taxon>Dikarya</taxon>
        <taxon>Ascomycota</taxon>
        <taxon>Pezizomycotina</taxon>
        <taxon>Pezizomycetes</taxon>
        <taxon>Pezizales</taxon>
        <taxon>Tuberaceae</taxon>
        <taxon>Tuber</taxon>
    </lineage>
</organism>
<feature type="non-terminal residue" evidence="1">
    <location>
        <position position="1"/>
    </location>
</feature>
<proteinExistence type="predicted"/>
<evidence type="ECO:0000313" key="2">
    <source>
        <dbReference type="Proteomes" id="UP000246991"/>
    </source>
</evidence>
<reference evidence="1 2" key="1">
    <citation type="submission" date="2018-03" db="EMBL/GenBank/DDBJ databases">
        <title>Genomes of Pezizomycetes fungi and the evolution of truffles.</title>
        <authorList>
            <person name="Murat C."/>
            <person name="Payen T."/>
            <person name="Noel B."/>
            <person name="Kuo A."/>
            <person name="Martin F.M."/>
        </authorList>
    </citation>
    <scope>NUCLEOTIDE SEQUENCE [LARGE SCALE GENOMIC DNA]</scope>
    <source>
        <strain evidence="1">091103-1</strain>
    </source>
</reference>
<dbReference type="EMBL" id="PYWC01000028">
    <property type="protein sequence ID" value="PWW76989.1"/>
    <property type="molecule type" value="Genomic_DNA"/>
</dbReference>
<comment type="caution">
    <text evidence="1">The sequence shown here is derived from an EMBL/GenBank/DDBJ whole genome shotgun (WGS) entry which is preliminary data.</text>
</comment>
<dbReference type="OrthoDB" id="9997739at2759"/>
<accession>A0A317SRG5</accession>
<dbReference type="AlphaFoldDB" id="A0A317SRG5"/>
<sequence length="111" mass="12265">DFKDAFLAHGKIYALAHSFGVEPLEQLAITRLQDVFSQITPVTPKTPVVSNFAELVDYAYKNSTGKRLREALLKFFSPKVGVLRGVELQKLVSRGGDLASDLLEIACDKLE</sequence>
<gene>
    <name evidence="1" type="ORF">C7212DRAFT_41371</name>
</gene>
<keyword evidence="2" id="KW-1185">Reference proteome</keyword>
<feature type="non-terminal residue" evidence="1">
    <location>
        <position position="111"/>
    </location>
</feature>
<dbReference type="Proteomes" id="UP000246991">
    <property type="component" value="Unassembled WGS sequence"/>
</dbReference>
<evidence type="ECO:0000313" key="1">
    <source>
        <dbReference type="EMBL" id="PWW76989.1"/>
    </source>
</evidence>